<organism evidence="1 2">
    <name type="scientific">Thalictrum thalictroides</name>
    <name type="common">Rue-anemone</name>
    <name type="synonym">Anemone thalictroides</name>
    <dbReference type="NCBI Taxonomy" id="46969"/>
    <lineage>
        <taxon>Eukaryota</taxon>
        <taxon>Viridiplantae</taxon>
        <taxon>Streptophyta</taxon>
        <taxon>Embryophyta</taxon>
        <taxon>Tracheophyta</taxon>
        <taxon>Spermatophyta</taxon>
        <taxon>Magnoliopsida</taxon>
        <taxon>Ranunculales</taxon>
        <taxon>Ranunculaceae</taxon>
        <taxon>Thalictroideae</taxon>
        <taxon>Thalictrum</taxon>
    </lineage>
</organism>
<gene>
    <name evidence="1" type="ORF">FRX31_035151</name>
</gene>
<accession>A0A7J6USL7</accession>
<comment type="caution">
    <text evidence="1">The sequence shown here is derived from an EMBL/GenBank/DDBJ whole genome shotgun (WGS) entry which is preliminary data.</text>
</comment>
<keyword evidence="2" id="KW-1185">Reference proteome</keyword>
<dbReference type="Proteomes" id="UP000554482">
    <property type="component" value="Unassembled WGS sequence"/>
</dbReference>
<protein>
    <submittedName>
        <fullName evidence="1">Uncharacterized protein</fullName>
    </submittedName>
</protein>
<name>A0A7J6USL7_THATH</name>
<dbReference type="AlphaFoldDB" id="A0A7J6USL7"/>
<sequence length="64" mass="7723">MGIERHIQEAQEQNKARQQAWSAYGQELDAEYSRLRALEEENARMRYRLNELPFLKGKEPLQRF</sequence>
<evidence type="ECO:0000313" key="1">
    <source>
        <dbReference type="EMBL" id="KAF5175262.1"/>
    </source>
</evidence>
<feature type="non-terminal residue" evidence="1">
    <location>
        <position position="64"/>
    </location>
</feature>
<evidence type="ECO:0000313" key="2">
    <source>
        <dbReference type="Proteomes" id="UP000554482"/>
    </source>
</evidence>
<dbReference type="EMBL" id="JABWDY010044283">
    <property type="protein sequence ID" value="KAF5175262.1"/>
    <property type="molecule type" value="Genomic_DNA"/>
</dbReference>
<proteinExistence type="predicted"/>
<reference evidence="1 2" key="1">
    <citation type="submission" date="2020-06" db="EMBL/GenBank/DDBJ databases">
        <title>Transcriptomic and genomic resources for Thalictrum thalictroides and T. hernandezii: Facilitating candidate gene discovery in an emerging model plant lineage.</title>
        <authorList>
            <person name="Arias T."/>
            <person name="Riano-Pachon D.M."/>
            <person name="Di Stilio V.S."/>
        </authorList>
    </citation>
    <scope>NUCLEOTIDE SEQUENCE [LARGE SCALE GENOMIC DNA]</scope>
    <source>
        <strain evidence="2">cv. WT478/WT964</strain>
        <tissue evidence="1">Leaves</tissue>
    </source>
</reference>